<dbReference type="Pfam" id="PF24883">
    <property type="entry name" value="NPHP3_N"/>
    <property type="match status" value="1"/>
</dbReference>
<dbReference type="SUPFAM" id="SSF52540">
    <property type="entry name" value="P-loop containing nucleoside triphosphate hydrolases"/>
    <property type="match status" value="1"/>
</dbReference>
<sequence length="501" mass="56458">MENTRQDIFTQIEHWAKDLSGPNILWINGFPGAGKSAIASSAVAHFRASHRLGSFFFFERSKALSQTPSALWRRVAYDLSQIYPTARNMIVAKLKEDEAVVSTANIIQLFNELVRLPLSSKVEFPAGRMPIVVIDALDECGGLDGSRSIYRRHLLNTIKQWSYLQPSFKLLVTSRIENDISQVFQSISDSVVSIELFTGSSVSLKSASDIGFYLSNSFAEVRNEYSSLSALEWPGVEAIKALTDQAAGLFIWAKTIVDFVKEGDPTEQLEQILLGNLSKGSIDELYCLILKIAFKNPSPKVKKAIQMITGTIIAVKTPVSSNDVLALYPSVILPIMMEYVCRGLKSVLAADSITLQFSHQSFIDFLTCSQKCPPEYRFQASVQNQQLCIACLELMESNLCFNICRLQTSHLCNDDVPDINKLVQKYIPSQLHYACHFWADHLGQTQYEERIIKDIQRFIYTKFLFWLEVLSLTKKMQLCSMALTQVATWVEVSIGLFLYMQ</sequence>
<dbReference type="InterPro" id="IPR027417">
    <property type="entry name" value="P-loop_NTPase"/>
</dbReference>
<evidence type="ECO:0000259" key="2">
    <source>
        <dbReference type="Pfam" id="PF24883"/>
    </source>
</evidence>
<proteinExistence type="predicted"/>
<evidence type="ECO:0000313" key="4">
    <source>
        <dbReference type="Proteomes" id="UP000027265"/>
    </source>
</evidence>
<dbReference type="Proteomes" id="UP000027265">
    <property type="component" value="Unassembled WGS sequence"/>
</dbReference>
<dbReference type="HOGENOM" id="CLU_000288_6_10_1"/>
<reference evidence="4" key="1">
    <citation type="journal article" date="2014" name="Proc. Natl. Acad. Sci. U.S.A.">
        <title>Extensive sampling of basidiomycete genomes demonstrates inadequacy of the white-rot/brown-rot paradigm for wood decay fungi.</title>
        <authorList>
            <person name="Riley R."/>
            <person name="Salamov A.A."/>
            <person name="Brown D.W."/>
            <person name="Nagy L.G."/>
            <person name="Floudas D."/>
            <person name="Held B.W."/>
            <person name="Levasseur A."/>
            <person name="Lombard V."/>
            <person name="Morin E."/>
            <person name="Otillar R."/>
            <person name="Lindquist E.A."/>
            <person name="Sun H."/>
            <person name="LaButti K.M."/>
            <person name="Schmutz J."/>
            <person name="Jabbour D."/>
            <person name="Luo H."/>
            <person name="Baker S.E."/>
            <person name="Pisabarro A.G."/>
            <person name="Walton J.D."/>
            <person name="Blanchette R.A."/>
            <person name="Henrissat B."/>
            <person name="Martin F."/>
            <person name="Cullen D."/>
            <person name="Hibbett D.S."/>
            <person name="Grigoriev I.V."/>
        </authorList>
    </citation>
    <scope>NUCLEOTIDE SEQUENCE [LARGE SCALE GENOMIC DNA]</scope>
    <source>
        <strain evidence="4">MUCL 33604</strain>
    </source>
</reference>
<name>A0A067PRP7_9AGAM</name>
<keyword evidence="4" id="KW-1185">Reference proteome</keyword>
<dbReference type="PANTHER" id="PTHR10039:SF14">
    <property type="entry name" value="NACHT DOMAIN-CONTAINING PROTEIN"/>
    <property type="match status" value="1"/>
</dbReference>
<gene>
    <name evidence="3" type="ORF">JAAARDRAFT_690730</name>
</gene>
<dbReference type="STRING" id="933084.A0A067PRP7"/>
<protein>
    <recommendedName>
        <fullName evidence="2">Nephrocystin 3-like N-terminal domain-containing protein</fullName>
    </recommendedName>
</protein>
<accession>A0A067PRP7</accession>
<dbReference type="InterPro" id="IPR056884">
    <property type="entry name" value="NPHP3-like_N"/>
</dbReference>
<dbReference type="AlphaFoldDB" id="A0A067PRP7"/>
<feature type="domain" description="Nephrocystin 3-like N-terminal" evidence="2">
    <location>
        <begin position="11"/>
        <end position="175"/>
    </location>
</feature>
<dbReference type="OrthoDB" id="3266532at2759"/>
<organism evidence="3 4">
    <name type="scientific">Jaapia argillacea MUCL 33604</name>
    <dbReference type="NCBI Taxonomy" id="933084"/>
    <lineage>
        <taxon>Eukaryota</taxon>
        <taxon>Fungi</taxon>
        <taxon>Dikarya</taxon>
        <taxon>Basidiomycota</taxon>
        <taxon>Agaricomycotina</taxon>
        <taxon>Agaricomycetes</taxon>
        <taxon>Agaricomycetidae</taxon>
        <taxon>Jaapiales</taxon>
        <taxon>Jaapiaceae</taxon>
        <taxon>Jaapia</taxon>
    </lineage>
</organism>
<dbReference type="Gene3D" id="3.40.50.300">
    <property type="entry name" value="P-loop containing nucleotide triphosphate hydrolases"/>
    <property type="match status" value="1"/>
</dbReference>
<dbReference type="InParanoid" id="A0A067PRP7"/>
<dbReference type="PANTHER" id="PTHR10039">
    <property type="entry name" value="AMELOGENIN"/>
    <property type="match status" value="1"/>
</dbReference>
<evidence type="ECO:0000313" key="3">
    <source>
        <dbReference type="EMBL" id="KDQ56505.1"/>
    </source>
</evidence>
<evidence type="ECO:0000256" key="1">
    <source>
        <dbReference type="ARBA" id="ARBA00022737"/>
    </source>
</evidence>
<keyword evidence="1" id="KW-0677">Repeat</keyword>
<dbReference type="EMBL" id="KL197722">
    <property type="protein sequence ID" value="KDQ56505.1"/>
    <property type="molecule type" value="Genomic_DNA"/>
</dbReference>